<sequence length="109" mass="11404">MNHAKILTGLALAGMIISGCANSGATMAEAPASLETYQAALSDARASLKTAKSANYEWRDSGKLLKKAAKAAKAGDYETAIKLTRKAERQGKLALAQSRNQANAGPRLN</sequence>
<accession>A0A3B0X922</accession>
<dbReference type="PROSITE" id="PS51257">
    <property type="entry name" value="PROKAR_LIPOPROTEIN"/>
    <property type="match status" value="1"/>
</dbReference>
<dbReference type="AlphaFoldDB" id="A0A3B0X922"/>
<evidence type="ECO:0008006" key="2">
    <source>
        <dbReference type="Google" id="ProtNLM"/>
    </source>
</evidence>
<name>A0A3B0X922_9ZZZZ</name>
<protein>
    <recommendedName>
        <fullName evidence="2">DUF4398 domain-containing protein</fullName>
    </recommendedName>
</protein>
<evidence type="ECO:0000313" key="1">
    <source>
        <dbReference type="EMBL" id="VAW61080.1"/>
    </source>
</evidence>
<proteinExistence type="predicted"/>
<reference evidence="1" key="1">
    <citation type="submission" date="2018-06" db="EMBL/GenBank/DDBJ databases">
        <authorList>
            <person name="Zhirakovskaya E."/>
        </authorList>
    </citation>
    <scope>NUCLEOTIDE SEQUENCE</scope>
</reference>
<organism evidence="1">
    <name type="scientific">hydrothermal vent metagenome</name>
    <dbReference type="NCBI Taxonomy" id="652676"/>
    <lineage>
        <taxon>unclassified sequences</taxon>
        <taxon>metagenomes</taxon>
        <taxon>ecological metagenomes</taxon>
    </lineage>
</organism>
<dbReference type="EMBL" id="UOFG01000138">
    <property type="protein sequence ID" value="VAW61080.1"/>
    <property type="molecule type" value="Genomic_DNA"/>
</dbReference>
<gene>
    <name evidence="1" type="ORF">MNBD_GAMMA11-3279</name>
</gene>